<dbReference type="InterPro" id="IPR002902">
    <property type="entry name" value="GNK2"/>
</dbReference>
<dbReference type="Gene3D" id="3.30.430.20">
    <property type="entry name" value="Gnk2 domain, C-X8-C-X2-C motif"/>
    <property type="match status" value="1"/>
</dbReference>
<evidence type="ECO:0000313" key="5">
    <source>
        <dbReference type="Proteomes" id="UP000515121"/>
    </source>
</evidence>
<evidence type="ECO:0000256" key="3">
    <source>
        <dbReference type="SAM" id="MobiDB-lite"/>
    </source>
</evidence>
<sequence>MLRYSDGSIFGKMAFEPYCALRDDNIATNVSQFDQVLSTLLDDLITQTASGDSLLKFATGNATVSNSEIIYALAQCTPDLSLVDCKDCLSNATDVLSKFCSGRLGARVFTPSSNVRYDKGIFFDRLPVLPLPPVAADAPVSPPVDAPSLSPSPSTSPSPSPSPPVALAPPQQPYIEIGEGNMNSGFQVLVTVVPLMILQYFVF</sequence>
<keyword evidence="5" id="KW-1185">Reference proteome</keyword>
<feature type="domain" description="Gnk2-homologous" evidence="4">
    <location>
        <begin position="15"/>
        <end position="122"/>
    </location>
</feature>
<dbReference type="PANTHER" id="PTHR32099:SF51">
    <property type="entry name" value="CYSTEINE-RICH RECEPTOR-LIKE PROTEIN KINASE 25 ISOFORM X1"/>
    <property type="match status" value="1"/>
</dbReference>
<evidence type="ECO:0000313" key="6">
    <source>
        <dbReference type="RefSeq" id="XP_022777341.1"/>
    </source>
</evidence>
<dbReference type="CDD" id="cd23509">
    <property type="entry name" value="Gnk2-like"/>
    <property type="match status" value="1"/>
</dbReference>
<organism evidence="5 6">
    <name type="scientific">Durio zibethinus</name>
    <name type="common">Durian</name>
    <dbReference type="NCBI Taxonomy" id="66656"/>
    <lineage>
        <taxon>Eukaryota</taxon>
        <taxon>Viridiplantae</taxon>
        <taxon>Streptophyta</taxon>
        <taxon>Embryophyta</taxon>
        <taxon>Tracheophyta</taxon>
        <taxon>Spermatophyta</taxon>
        <taxon>Magnoliopsida</taxon>
        <taxon>eudicotyledons</taxon>
        <taxon>Gunneridae</taxon>
        <taxon>Pentapetalae</taxon>
        <taxon>rosids</taxon>
        <taxon>malvids</taxon>
        <taxon>Malvales</taxon>
        <taxon>Malvaceae</taxon>
        <taxon>Helicteroideae</taxon>
        <taxon>Durio</taxon>
    </lineage>
</organism>
<dbReference type="PANTHER" id="PTHR32099">
    <property type="entry name" value="CYSTEINE-RICH REPEAT SECRETORY PROTEIN"/>
    <property type="match status" value="1"/>
</dbReference>
<dbReference type="PROSITE" id="PS51473">
    <property type="entry name" value="GNK2"/>
    <property type="match status" value="1"/>
</dbReference>
<evidence type="ECO:0000256" key="2">
    <source>
        <dbReference type="ARBA" id="ARBA00022737"/>
    </source>
</evidence>
<dbReference type="OrthoDB" id="1646025at2759"/>
<dbReference type="Pfam" id="PF01657">
    <property type="entry name" value="Stress-antifung"/>
    <property type="match status" value="1"/>
</dbReference>
<dbReference type="GeneID" id="111318730"/>
<keyword evidence="1" id="KW-0732">Signal</keyword>
<dbReference type="KEGG" id="dzi:111318730"/>
<gene>
    <name evidence="6" type="primary">LOC111318730</name>
</gene>
<feature type="compositionally biased region" description="Pro residues" evidence="3">
    <location>
        <begin position="154"/>
        <end position="170"/>
    </location>
</feature>
<name>A0A6P6BJV5_DURZI</name>
<dbReference type="RefSeq" id="XP_022777341.1">
    <property type="nucleotide sequence ID" value="XM_022921606.1"/>
</dbReference>
<protein>
    <submittedName>
        <fullName evidence="6">Cysteine-rich receptor-like protein kinase 25</fullName>
    </submittedName>
</protein>
<accession>A0A6P6BJV5</accession>
<dbReference type="Proteomes" id="UP000515121">
    <property type="component" value="Unplaced"/>
</dbReference>
<evidence type="ECO:0000259" key="4">
    <source>
        <dbReference type="PROSITE" id="PS51473"/>
    </source>
</evidence>
<feature type="region of interest" description="Disordered" evidence="3">
    <location>
        <begin position="140"/>
        <end position="170"/>
    </location>
</feature>
<reference evidence="6" key="1">
    <citation type="submission" date="2025-08" db="UniProtKB">
        <authorList>
            <consortium name="RefSeq"/>
        </authorList>
    </citation>
    <scope>IDENTIFICATION</scope>
    <source>
        <tissue evidence="6">Fruit stalk</tissue>
    </source>
</reference>
<evidence type="ECO:0000256" key="1">
    <source>
        <dbReference type="ARBA" id="ARBA00022729"/>
    </source>
</evidence>
<dbReference type="FunFam" id="3.30.430.20:FF:000002">
    <property type="entry name" value="Cysteine-rich receptor-like protein kinase 10"/>
    <property type="match status" value="1"/>
</dbReference>
<dbReference type="InterPro" id="IPR038408">
    <property type="entry name" value="GNK2_sf"/>
</dbReference>
<dbReference type="AlphaFoldDB" id="A0A6P6BJV5"/>
<keyword evidence="2" id="KW-0677">Repeat</keyword>
<proteinExistence type="predicted"/>